<feature type="domain" description="DRBM" evidence="5">
    <location>
        <begin position="6"/>
        <end position="75"/>
    </location>
</feature>
<feature type="region of interest" description="Disordered" evidence="4">
    <location>
        <begin position="705"/>
        <end position="727"/>
    </location>
</feature>
<comment type="caution">
    <text evidence="6">The sequence shown here is derived from an EMBL/GenBank/DDBJ whole genome shotgun (WGS) entry which is preliminary data.</text>
</comment>
<feature type="compositionally biased region" description="Polar residues" evidence="4">
    <location>
        <begin position="752"/>
        <end position="766"/>
    </location>
</feature>
<feature type="compositionally biased region" description="Basic and acidic residues" evidence="4">
    <location>
        <begin position="122"/>
        <end position="131"/>
    </location>
</feature>
<dbReference type="AlphaFoldDB" id="A0AAD9Q161"/>
<dbReference type="PANTHER" id="PTHR46031">
    <property type="match status" value="1"/>
</dbReference>
<protein>
    <submittedName>
        <fullName evidence="6">Double-stranded RNA-binding protein 1</fullName>
    </submittedName>
</protein>
<dbReference type="PROSITE" id="PS50137">
    <property type="entry name" value="DS_RBD"/>
    <property type="match status" value="2"/>
</dbReference>
<sequence>MAAEPDFKGLLQSHCQKAKLGLPQYTCIQTSKSNRAFFIARVTVMGNEFSSEAEFSSKKQAEKNAAKVALFQLRILSTANLNSYSSCGPANITSGPDHETDNWYELNEGQVFSKTSSVLGETPEKSHKEDFSVPVSPSEGQGTLKVSTSEDERPLLSSITSELVSGKSNVPLSYKNILQERAQKMGQALPHYETTREADGFVCTVIFNGQSFKSDGCSPNKKMAQQNAASRAIQVLTGEQTQKEILLSGIQTVPTISAPAAREVGNVSYKNLLQENCQQRGHKCPSYSTSWQGSGFVSIVQVGDKTVSSKVPYETKKRAEQMAAREALLLAGVHNPEDAYKNSQERKDRLKKNFAPEEEFNKTSLVHCHGGYGMGYPNLWTEADCSWEKGIVSKRLKLDSSECHANFGGNNEARTINLPQDYRRDFTVAEIWKEKKNIVIIGHEETSFVLYCTINAGTCNLFINRTKSLILLQPGYRLIGLDAQYSHHNGKVTLQAERCADVIIPETPDPVLTSCGVVLLYEDPQSNSLQVLLKRYRSSQAFVNVAAALAQYFRRRVSGRHAWLDTESITEHIRDWMSVEVQSIANMNREALQQVFTCMWKFNERWCSVLKHPLPKDLELLKARAHDELARRQASGSHHSEDYYHPWGLPKGNFKHRMLSTGDMVKYFLHVYSPEDKEDELTSSYELEQMHTSLKFETEQDIFSETPCRGFSPASEQEAEDRGGNERELGYKADICVGLDRKAKGDNMEKSPANQTENCASRQNYHINEALKENRGVKRKYSDDDDDDEQSERTMHLEIKEPQESRSSERSKISSNIVYTPGCSNEMMGNRRSPRVQGSGHEECAWFTIDEARRKSPAFQQIYQTQQFTNLLTLITKQL</sequence>
<dbReference type="InterPro" id="IPR014720">
    <property type="entry name" value="dsRBD_dom"/>
</dbReference>
<feature type="region of interest" description="Disordered" evidence="4">
    <location>
        <begin position="819"/>
        <end position="838"/>
    </location>
</feature>
<evidence type="ECO:0000313" key="6">
    <source>
        <dbReference type="EMBL" id="KAK2552809.1"/>
    </source>
</evidence>
<keyword evidence="2 3" id="KW-0694">RNA-binding</keyword>
<dbReference type="PANTHER" id="PTHR46031:SF37">
    <property type="entry name" value="DRBM DOMAIN-CONTAINING PROTEIN"/>
    <property type="match status" value="1"/>
</dbReference>
<dbReference type="Proteomes" id="UP001249851">
    <property type="component" value="Unassembled WGS sequence"/>
</dbReference>
<dbReference type="Gene3D" id="3.30.160.20">
    <property type="match status" value="3"/>
</dbReference>
<evidence type="ECO:0000256" key="1">
    <source>
        <dbReference type="ARBA" id="ARBA00022737"/>
    </source>
</evidence>
<evidence type="ECO:0000256" key="4">
    <source>
        <dbReference type="SAM" id="MobiDB-lite"/>
    </source>
</evidence>
<feature type="domain" description="DRBM" evidence="5">
    <location>
        <begin position="173"/>
        <end position="238"/>
    </location>
</feature>
<name>A0AAD9Q161_ACRCE</name>
<evidence type="ECO:0000256" key="3">
    <source>
        <dbReference type="PROSITE-ProRule" id="PRU00266"/>
    </source>
</evidence>
<evidence type="ECO:0000256" key="2">
    <source>
        <dbReference type="ARBA" id="ARBA00022884"/>
    </source>
</evidence>
<dbReference type="SMART" id="SM00358">
    <property type="entry name" value="DSRM"/>
    <property type="match status" value="3"/>
</dbReference>
<reference evidence="6" key="1">
    <citation type="journal article" date="2023" name="G3 (Bethesda)">
        <title>Whole genome assembly and annotation of the endangered Caribbean coral Acropora cervicornis.</title>
        <authorList>
            <person name="Selwyn J.D."/>
            <person name="Vollmer S.V."/>
        </authorList>
    </citation>
    <scope>NUCLEOTIDE SEQUENCE</scope>
    <source>
        <strain evidence="6">K2</strain>
    </source>
</reference>
<reference evidence="6" key="2">
    <citation type="journal article" date="2023" name="Science">
        <title>Genomic signatures of disease resistance in endangered staghorn corals.</title>
        <authorList>
            <person name="Vollmer S.V."/>
            <person name="Selwyn J.D."/>
            <person name="Despard B.A."/>
            <person name="Roesel C.L."/>
        </authorList>
    </citation>
    <scope>NUCLEOTIDE SEQUENCE</scope>
    <source>
        <strain evidence="6">K2</strain>
    </source>
</reference>
<feature type="compositionally biased region" description="Polar residues" evidence="4">
    <location>
        <begin position="138"/>
        <end position="147"/>
    </location>
</feature>
<evidence type="ECO:0000313" key="7">
    <source>
        <dbReference type="Proteomes" id="UP001249851"/>
    </source>
</evidence>
<feature type="region of interest" description="Disordered" evidence="4">
    <location>
        <begin position="118"/>
        <end position="152"/>
    </location>
</feature>
<accession>A0AAD9Q161</accession>
<feature type="region of interest" description="Disordered" evidence="4">
    <location>
        <begin position="744"/>
        <end position="812"/>
    </location>
</feature>
<feature type="compositionally biased region" description="Basic and acidic residues" evidence="4">
    <location>
        <begin position="791"/>
        <end position="812"/>
    </location>
</feature>
<feature type="compositionally biased region" description="Basic and acidic residues" evidence="4">
    <location>
        <begin position="769"/>
        <end position="782"/>
    </location>
</feature>
<keyword evidence="7" id="KW-1185">Reference proteome</keyword>
<organism evidence="6 7">
    <name type="scientific">Acropora cervicornis</name>
    <name type="common">Staghorn coral</name>
    <dbReference type="NCBI Taxonomy" id="6130"/>
    <lineage>
        <taxon>Eukaryota</taxon>
        <taxon>Metazoa</taxon>
        <taxon>Cnidaria</taxon>
        <taxon>Anthozoa</taxon>
        <taxon>Hexacorallia</taxon>
        <taxon>Scleractinia</taxon>
        <taxon>Astrocoeniina</taxon>
        <taxon>Acroporidae</taxon>
        <taxon>Acropora</taxon>
    </lineage>
</organism>
<dbReference type="EMBL" id="JARQWQ010000083">
    <property type="protein sequence ID" value="KAK2552809.1"/>
    <property type="molecule type" value="Genomic_DNA"/>
</dbReference>
<evidence type="ECO:0000259" key="5">
    <source>
        <dbReference type="PROSITE" id="PS50137"/>
    </source>
</evidence>
<proteinExistence type="predicted"/>
<dbReference type="GO" id="GO:0003723">
    <property type="term" value="F:RNA binding"/>
    <property type="evidence" value="ECO:0007669"/>
    <property type="project" value="UniProtKB-UniRule"/>
</dbReference>
<dbReference type="SUPFAM" id="SSF54768">
    <property type="entry name" value="dsRNA-binding domain-like"/>
    <property type="match status" value="3"/>
</dbReference>
<dbReference type="Pfam" id="PF00035">
    <property type="entry name" value="dsrm"/>
    <property type="match status" value="3"/>
</dbReference>
<gene>
    <name evidence="6" type="ORF">P5673_025975</name>
</gene>
<keyword evidence="1" id="KW-0677">Repeat</keyword>